<feature type="domain" description="Sporulation stage II protein D amidase enhancer LytB N-terminal" evidence="2">
    <location>
        <begin position="141"/>
        <end position="216"/>
    </location>
</feature>
<reference evidence="3 4" key="1">
    <citation type="journal article" date="2015" name="Stand. Genomic Sci.">
        <title>Genomic Encyclopedia of Bacterial and Archaeal Type Strains, Phase III: the genomes of soil and plant-associated and newly described type strains.</title>
        <authorList>
            <person name="Whitman W.B."/>
            <person name="Woyke T."/>
            <person name="Klenk H.P."/>
            <person name="Zhou Y."/>
            <person name="Lilburn T.G."/>
            <person name="Beck B.J."/>
            <person name="De Vos P."/>
            <person name="Vandamme P."/>
            <person name="Eisen J.A."/>
            <person name="Garrity G."/>
            <person name="Hugenholtz P."/>
            <person name="Kyrpides N.C."/>
        </authorList>
    </citation>
    <scope>NUCLEOTIDE SEQUENCE [LARGE SCALE GENOMIC DNA]</scope>
    <source>
        <strain evidence="3 4">CV53</strain>
    </source>
</reference>
<dbReference type="GO" id="GO:0030435">
    <property type="term" value="P:sporulation resulting in formation of a cellular spore"/>
    <property type="evidence" value="ECO:0007669"/>
    <property type="project" value="InterPro"/>
</dbReference>
<feature type="chain" id="PRO_5020923274" evidence="1">
    <location>
        <begin position="28"/>
        <end position="729"/>
    </location>
</feature>
<comment type="caution">
    <text evidence="3">The sequence shown here is derived from an EMBL/GenBank/DDBJ whole genome shotgun (WGS) entry which is preliminary data.</text>
</comment>
<dbReference type="PANTHER" id="PTHR30032:SF8">
    <property type="entry name" value="GERMINATION-SPECIFIC N-ACETYLMURAMOYL-L-ALANINE AMIDASE"/>
    <property type="match status" value="1"/>
</dbReference>
<dbReference type="NCBIfam" id="TIGR02669">
    <property type="entry name" value="SpoIID_LytB"/>
    <property type="match status" value="1"/>
</dbReference>
<feature type="signal peptide" evidence="1">
    <location>
        <begin position="1"/>
        <end position="27"/>
    </location>
</feature>
<dbReference type="Gene3D" id="3.40.50.12090">
    <property type="match status" value="2"/>
</dbReference>
<protein>
    <submittedName>
        <fullName evidence="3">SpoIID/LytB domain protein</fullName>
    </submittedName>
</protein>
<dbReference type="InterPro" id="IPR007253">
    <property type="entry name" value="Cell_wall-bd_2"/>
</dbReference>
<dbReference type="Pfam" id="PF08486">
    <property type="entry name" value="SpoIID"/>
    <property type="match status" value="1"/>
</dbReference>
<name>A0A4V6NKS5_9BACI</name>
<evidence type="ECO:0000313" key="3">
    <source>
        <dbReference type="EMBL" id="TCN26710.1"/>
    </source>
</evidence>
<evidence type="ECO:0000259" key="2">
    <source>
        <dbReference type="Pfam" id="PF08486"/>
    </source>
</evidence>
<proteinExistence type="predicted"/>
<gene>
    <name evidence="3" type="ORF">EV146_103233</name>
</gene>
<dbReference type="InterPro" id="IPR013486">
    <property type="entry name" value="SpoIID/LytB"/>
</dbReference>
<keyword evidence="1" id="KW-0732">Signal</keyword>
<dbReference type="RefSeq" id="WP_132003244.1">
    <property type="nucleotide sequence ID" value="NZ_JABUHM010000002.1"/>
</dbReference>
<dbReference type="GO" id="GO:0030288">
    <property type="term" value="C:outer membrane-bounded periplasmic space"/>
    <property type="evidence" value="ECO:0007669"/>
    <property type="project" value="TreeGrafter"/>
</dbReference>
<dbReference type="Proteomes" id="UP000295689">
    <property type="component" value="Unassembled WGS sequence"/>
</dbReference>
<dbReference type="InterPro" id="IPR051922">
    <property type="entry name" value="Bact_Sporulation_Assoc"/>
</dbReference>
<accession>A0A4V6NKS5</accession>
<evidence type="ECO:0000313" key="4">
    <source>
        <dbReference type="Proteomes" id="UP000295689"/>
    </source>
</evidence>
<dbReference type="EMBL" id="SLVV01000003">
    <property type="protein sequence ID" value="TCN26710.1"/>
    <property type="molecule type" value="Genomic_DNA"/>
</dbReference>
<keyword evidence="4" id="KW-1185">Reference proteome</keyword>
<sequence>MYFKRILAVIVSVLLFVSMTGIHTAEASTETISVKLSNYIGKKTELSFSIVGEHSIKEDLKNEVTLEDNKKYKIKAVNGKLTLYRSDGTKLKEFDTSITVEAKVYSTASIHTIYGNETRKYLGDVSYAVEDAKYVRPTNRNIPFEDYLKSVVPHEMPASWDLEALKAQAVTARTYSIHKQGKTVDDTQAFQVYGGYDWHPNSTKALEETKGQILKYNGYSIGLNAVYSSSNGGYTEAASNLWGNAVAYLPAKRDTSDPVHTWTVSYNKDQINTRKLDLAKPSSWWATTAESTPSVTNGIKTCLYKQTGYENTEIKITRIADIAFTDKNSSGRSQNATFTVEFFVKDKATNTFRMENGKIKTFSVTGKITANAMRTLLGTSNMKSTLVTGNEIIEHPRLGGNDRFDVAINVSKEGWSTASTVVLANWEAFGDALAATPLAYKYNAPMLLTKPASLTPRTKEEIKRLNAKNVIIVGGPISVSENIVSELKNMGISVERITGNSRMEVANNIAEELGTSSKVVIADGFNFPDALSIAPYAARNGYPILLTNNKHLLESSTQNLIKSRNVQETIISGGPLSVSDKVYNSVPGPRRFGGNSRYEVSANIANAYFSNSTNAFLTRGSIFADALTGSVLAAKKNAPILLIEPEKLTWPIEDSIEANGFDQFTILGGPISVSEKIALSLPNLSVKLSGAGYGHGVGMSQYGASQMAKDGKNYKDILSFYYPGTSLSN</sequence>
<dbReference type="InterPro" id="IPR013693">
    <property type="entry name" value="SpoIID/LytB_N"/>
</dbReference>
<organism evidence="3 4">
    <name type="scientific">Mesobacillus foraminis</name>
    <dbReference type="NCBI Taxonomy" id="279826"/>
    <lineage>
        <taxon>Bacteria</taxon>
        <taxon>Bacillati</taxon>
        <taxon>Bacillota</taxon>
        <taxon>Bacilli</taxon>
        <taxon>Bacillales</taxon>
        <taxon>Bacillaceae</taxon>
        <taxon>Mesobacillus</taxon>
    </lineage>
</organism>
<dbReference type="Pfam" id="PF04122">
    <property type="entry name" value="CW_binding_2"/>
    <property type="match status" value="3"/>
</dbReference>
<dbReference type="PANTHER" id="PTHR30032">
    <property type="entry name" value="N-ACETYLMURAMOYL-L-ALANINE AMIDASE-RELATED"/>
    <property type="match status" value="1"/>
</dbReference>
<evidence type="ECO:0000256" key="1">
    <source>
        <dbReference type="SAM" id="SignalP"/>
    </source>
</evidence>
<dbReference type="AlphaFoldDB" id="A0A4V6NKS5"/>